<gene>
    <name evidence="1" type="ORF">NCTC7582_04687</name>
</gene>
<name>A0A2X1BAC6_9BACI</name>
<dbReference type="GeneID" id="75686900"/>
<dbReference type="Proteomes" id="UP000251431">
    <property type="component" value="Unassembled WGS sequence"/>
</dbReference>
<organism evidence="1 2">
    <name type="scientific">Lysinibacillus capsici</name>
    <dbReference type="NCBI Taxonomy" id="2115968"/>
    <lineage>
        <taxon>Bacteria</taxon>
        <taxon>Bacillati</taxon>
        <taxon>Bacillota</taxon>
        <taxon>Bacilli</taxon>
        <taxon>Bacillales</taxon>
        <taxon>Bacillaceae</taxon>
        <taxon>Lysinibacillus</taxon>
    </lineage>
</organism>
<reference evidence="1 2" key="1">
    <citation type="submission" date="2018-06" db="EMBL/GenBank/DDBJ databases">
        <authorList>
            <consortium name="Pathogen Informatics"/>
            <person name="Doyle S."/>
        </authorList>
    </citation>
    <scope>NUCLEOTIDE SEQUENCE [LARGE SCALE GENOMIC DNA]</scope>
    <source>
        <strain evidence="1 2">NCTC7582</strain>
    </source>
</reference>
<evidence type="ECO:0000313" key="1">
    <source>
        <dbReference type="EMBL" id="SPU38721.1"/>
    </source>
</evidence>
<dbReference type="RefSeq" id="WP_009371726.1">
    <property type="nucleotide sequence ID" value="NZ_CANLUV010000001.1"/>
</dbReference>
<dbReference type="EMBL" id="UAQE01000004">
    <property type="protein sequence ID" value="SPU38721.1"/>
    <property type="molecule type" value="Genomic_DNA"/>
</dbReference>
<protein>
    <submittedName>
        <fullName evidence="1">Uncharacterized protein</fullName>
    </submittedName>
</protein>
<dbReference type="AlphaFoldDB" id="A0A2X1BAC6"/>
<evidence type="ECO:0000313" key="2">
    <source>
        <dbReference type="Proteomes" id="UP000251431"/>
    </source>
</evidence>
<sequence>MKYGYVVIAIPKDLVPFMKENLTVATRKAILAIKEALLLAKN</sequence>
<accession>A0A2X1BAC6</accession>
<proteinExistence type="predicted"/>